<reference evidence="10" key="1">
    <citation type="journal article" date="2019" name="Int. J. Syst. Evol. Microbiol.">
        <title>The Global Catalogue of Microorganisms (GCM) 10K type strain sequencing project: providing services to taxonomists for standard genome sequencing and annotation.</title>
        <authorList>
            <consortium name="The Broad Institute Genomics Platform"/>
            <consortium name="The Broad Institute Genome Sequencing Center for Infectious Disease"/>
            <person name="Wu L."/>
            <person name="Ma J."/>
        </authorList>
    </citation>
    <scope>NUCLEOTIDE SEQUENCE [LARGE SCALE GENOMIC DNA]</scope>
    <source>
        <strain evidence="10">JCM 15896</strain>
    </source>
</reference>
<comment type="similarity">
    <text evidence="2 7 8">Belongs to the triosephosphate isomerase family.</text>
</comment>
<organism evidence="9 10">
    <name type="scientific">Aliiglaciecola litoralis</name>
    <dbReference type="NCBI Taxonomy" id="582857"/>
    <lineage>
        <taxon>Bacteria</taxon>
        <taxon>Pseudomonadati</taxon>
        <taxon>Pseudomonadota</taxon>
        <taxon>Gammaproteobacteria</taxon>
        <taxon>Alteromonadales</taxon>
        <taxon>Alteromonadaceae</taxon>
        <taxon>Aliiglaciecola</taxon>
    </lineage>
</organism>
<dbReference type="InterPro" id="IPR013785">
    <property type="entry name" value="Aldolase_TIM"/>
</dbReference>
<comment type="pathway">
    <text evidence="7 8">Carbohydrate degradation; glycolysis; D-glyceraldehyde 3-phosphate from glycerone phosphate: step 1/1.</text>
</comment>
<comment type="function">
    <text evidence="7">Involved in the gluconeogenesis. Catalyzes stereospecifically the conversion of dihydroxyacetone phosphate (DHAP) to D-glyceraldehyde-3-phosphate (G3P).</text>
</comment>
<comment type="caution">
    <text evidence="9">The sequence shown here is derived from an EMBL/GenBank/DDBJ whole genome shotgun (WGS) entry which is preliminary data.</text>
</comment>
<dbReference type="PANTHER" id="PTHR21139:SF42">
    <property type="entry name" value="TRIOSEPHOSPHATE ISOMERASE"/>
    <property type="match status" value="1"/>
</dbReference>
<evidence type="ECO:0000256" key="6">
    <source>
        <dbReference type="ARBA" id="ARBA00023235"/>
    </source>
</evidence>
<evidence type="ECO:0000256" key="2">
    <source>
        <dbReference type="ARBA" id="ARBA00007422"/>
    </source>
</evidence>
<keyword evidence="10" id="KW-1185">Reference proteome</keyword>
<dbReference type="PROSITE" id="PS00171">
    <property type="entry name" value="TIM_1"/>
    <property type="match status" value="1"/>
</dbReference>
<gene>
    <name evidence="7 9" type="primary">tpiA</name>
    <name evidence="9" type="ORF">GCM10009114_23950</name>
</gene>
<comment type="pathway">
    <text evidence="1">Carbohydrate metabolism; erythritol degradation.</text>
</comment>
<keyword evidence="4 7" id="KW-0963">Cytoplasm</keyword>
<evidence type="ECO:0000313" key="9">
    <source>
        <dbReference type="EMBL" id="GAA0857585.1"/>
    </source>
</evidence>
<feature type="active site" description="Proton acceptor" evidence="7">
    <location>
        <position position="164"/>
    </location>
</feature>
<protein>
    <recommendedName>
        <fullName evidence="7 8">Triosephosphate isomerase</fullName>
        <shortName evidence="7">TIM</shortName>
        <shortName evidence="7">TPI</shortName>
        <ecNumber evidence="7 8">5.3.1.1</ecNumber>
    </recommendedName>
    <alternativeName>
        <fullName evidence="7">Triose-phosphate isomerase</fullName>
    </alternativeName>
</protein>
<sequence>MPHSRRHLVAGNWKMNGNSQLATQMVAALNGQSIDGVDILVCPPSLYLGDFKQADFSLGGQNLSEFASGAHTGEVSASMLLEAGCKYVLVGHSERRTDNHESNDLVAKKVEAALKNGLIPVLCVGEPESIREDGTYFDFISAQLDAVIELVGIAQFAHMVVAYEPVWAIGTGKTASPEQAQEVHKFIRDHIAKGDTDISQKLQILYGGSVKSANAKELFSQPDVDGGLIGGASLDPQEFLNICQAAKG</sequence>
<feature type="binding site" evidence="7">
    <location>
        <begin position="230"/>
        <end position="231"/>
    </location>
    <ligand>
        <name>substrate</name>
    </ligand>
</feature>
<dbReference type="EC" id="5.3.1.1" evidence="7 8"/>
<evidence type="ECO:0000256" key="8">
    <source>
        <dbReference type="RuleBase" id="RU363013"/>
    </source>
</evidence>
<name>A0ABP3WW50_9ALTE</name>
<dbReference type="PANTHER" id="PTHR21139">
    <property type="entry name" value="TRIOSEPHOSPHATE ISOMERASE"/>
    <property type="match status" value="1"/>
</dbReference>
<keyword evidence="6 7" id="KW-0413">Isomerase</keyword>
<dbReference type="Proteomes" id="UP001500359">
    <property type="component" value="Unassembled WGS sequence"/>
</dbReference>
<keyword evidence="3 7" id="KW-0312">Gluconeogenesis</keyword>
<evidence type="ECO:0000256" key="4">
    <source>
        <dbReference type="ARBA" id="ARBA00022490"/>
    </source>
</evidence>
<dbReference type="Gene3D" id="3.20.20.70">
    <property type="entry name" value="Aldolase class I"/>
    <property type="match status" value="1"/>
</dbReference>
<keyword evidence="5 7" id="KW-0324">Glycolysis</keyword>
<feature type="binding site" evidence="7">
    <location>
        <position position="209"/>
    </location>
    <ligand>
        <name>substrate</name>
    </ligand>
</feature>
<evidence type="ECO:0000256" key="7">
    <source>
        <dbReference type="HAMAP-Rule" id="MF_00147"/>
    </source>
</evidence>
<comment type="subunit">
    <text evidence="7 8">Homodimer.</text>
</comment>
<dbReference type="EMBL" id="BAAAFD010000006">
    <property type="protein sequence ID" value="GAA0857585.1"/>
    <property type="molecule type" value="Genomic_DNA"/>
</dbReference>
<evidence type="ECO:0000313" key="10">
    <source>
        <dbReference type="Proteomes" id="UP001500359"/>
    </source>
</evidence>
<evidence type="ECO:0000256" key="1">
    <source>
        <dbReference type="ARBA" id="ARBA00004939"/>
    </source>
</evidence>
<feature type="binding site" evidence="7">
    <location>
        <begin position="12"/>
        <end position="14"/>
    </location>
    <ligand>
        <name>substrate</name>
    </ligand>
</feature>
<dbReference type="SUPFAM" id="SSF51351">
    <property type="entry name" value="Triosephosphate isomerase (TIM)"/>
    <property type="match status" value="1"/>
</dbReference>
<dbReference type="InterPro" id="IPR035990">
    <property type="entry name" value="TIM_sf"/>
</dbReference>
<dbReference type="InterPro" id="IPR022896">
    <property type="entry name" value="TrioseP_Isoase_bac/euk"/>
</dbReference>
<dbReference type="PROSITE" id="PS51440">
    <property type="entry name" value="TIM_2"/>
    <property type="match status" value="1"/>
</dbReference>
<dbReference type="NCBIfam" id="TIGR00419">
    <property type="entry name" value="tim"/>
    <property type="match status" value="1"/>
</dbReference>
<dbReference type="CDD" id="cd00311">
    <property type="entry name" value="TIM"/>
    <property type="match status" value="1"/>
</dbReference>
<feature type="binding site" evidence="7">
    <location>
        <position position="170"/>
    </location>
    <ligand>
        <name>substrate</name>
    </ligand>
</feature>
<evidence type="ECO:0000256" key="3">
    <source>
        <dbReference type="ARBA" id="ARBA00022432"/>
    </source>
</evidence>
<comment type="catalytic activity">
    <reaction evidence="7 8">
        <text>D-glyceraldehyde 3-phosphate = dihydroxyacetone phosphate</text>
        <dbReference type="Rhea" id="RHEA:18585"/>
        <dbReference type="ChEBI" id="CHEBI:57642"/>
        <dbReference type="ChEBI" id="CHEBI:59776"/>
        <dbReference type="EC" id="5.3.1.1"/>
    </reaction>
</comment>
<dbReference type="GO" id="GO:0016853">
    <property type="term" value="F:isomerase activity"/>
    <property type="evidence" value="ECO:0007669"/>
    <property type="project" value="UniProtKB-KW"/>
</dbReference>
<dbReference type="Pfam" id="PF00121">
    <property type="entry name" value="TIM"/>
    <property type="match status" value="1"/>
</dbReference>
<dbReference type="RefSeq" id="WP_343860268.1">
    <property type="nucleotide sequence ID" value="NZ_BAAAFD010000006.1"/>
</dbReference>
<dbReference type="HAMAP" id="MF_00147_B">
    <property type="entry name" value="TIM_B"/>
    <property type="match status" value="1"/>
</dbReference>
<evidence type="ECO:0000256" key="5">
    <source>
        <dbReference type="ARBA" id="ARBA00023152"/>
    </source>
</evidence>
<feature type="active site" description="Electrophile" evidence="7">
    <location>
        <position position="92"/>
    </location>
</feature>
<dbReference type="InterPro" id="IPR000652">
    <property type="entry name" value="Triosephosphate_isomerase"/>
</dbReference>
<dbReference type="InterPro" id="IPR020861">
    <property type="entry name" value="Triosephosphate_isomerase_AS"/>
</dbReference>
<accession>A0ABP3WW50</accession>
<comment type="subcellular location">
    <subcellularLocation>
        <location evidence="7 8">Cytoplasm</location>
    </subcellularLocation>
</comment>
<comment type="pathway">
    <text evidence="7 8">Carbohydrate biosynthesis; gluconeogenesis.</text>
</comment>
<proteinExistence type="inferred from homology"/>